<evidence type="ECO:0000313" key="1">
    <source>
        <dbReference type="EMBL" id="KHJ79682.1"/>
    </source>
</evidence>
<name>A0A0B1S859_OESDE</name>
<sequence length="68" mass="7925">MHLGPHQMPHHRSIMRPHTSKIAGLCKQIKILSQVARRPMLLRDPWQMENIEKSCDHNKSVHSSHIKS</sequence>
<reference evidence="1 2" key="1">
    <citation type="submission" date="2014-03" db="EMBL/GenBank/DDBJ databases">
        <title>Draft genome of the hookworm Oesophagostomum dentatum.</title>
        <authorList>
            <person name="Mitreva M."/>
        </authorList>
    </citation>
    <scope>NUCLEOTIDE SEQUENCE [LARGE SCALE GENOMIC DNA]</scope>
    <source>
        <strain evidence="1 2">OD-Hann</strain>
    </source>
</reference>
<gene>
    <name evidence="1" type="ORF">OESDEN_20664</name>
</gene>
<dbReference type="EMBL" id="KN603770">
    <property type="protein sequence ID" value="KHJ79682.1"/>
    <property type="molecule type" value="Genomic_DNA"/>
</dbReference>
<dbReference type="AlphaFoldDB" id="A0A0B1S859"/>
<keyword evidence="2" id="KW-1185">Reference proteome</keyword>
<evidence type="ECO:0000313" key="2">
    <source>
        <dbReference type="Proteomes" id="UP000053660"/>
    </source>
</evidence>
<dbReference type="Proteomes" id="UP000053660">
    <property type="component" value="Unassembled WGS sequence"/>
</dbReference>
<accession>A0A0B1S859</accession>
<proteinExistence type="predicted"/>
<organism evidence="1 2">
    <name type="scientific">Oesophagostomum dentatum</name>
    <name type="common">Nodular worm</name>
    <dbReference type="NCBI Taxonomy" id="61180"/>
    <lineage>
        <taxon>Eukaryota</taxon>
        <taxon>Metazoa</taxon>
        <taxon>Ecdysozoa</taxon>
        <taxon>Nematoda</taxon>
        <taxon>Chromadorea</taxon>
        <taxon>Rhabditida</taxon>
        <taxon>Rhabditina</taxon>
        <taxon>Rhabditomorpha</taxon>
        <taxon>Strongyloidea</taxon>
        <taxon>Strongylidae</taxon>
        <taxon>Oesophagostomum</taxon>
    </lineage>
</organism>
<protein>
    <submittedName>
        <fullName evidence="1">Uncharacterized protein</fullName>
    </submittedName>
</protein>